<name>A0ACC2PAH6_9HYME</name>
<dbReference type="Proteomes" id="UP001239111">
    <property type="component" value="Chromosome 2"/>
</dbReference>
<comment type="caution">
    <text evidence="1">The sequence shown here is derived from an EMBL/GenBank/DDBJ whole genome shotgun (WGS) entry which is preliminary data.</text>
</comment>
<proteinExistence type="predicted"/>
<gene>
    <name evidence="1" type="ORF">QAD02_016207</name>
</gene>
<keyword evidence="2" id="KW-1185">Reference proteome</keyword>
<dbReference type="EMBL" id="CM056742">
    <property type="protein sequence ID" value="KAJ8680420.1"/>
    <property type="molecule type" value="Genomic_DNA"/>
</dbReference>
<reference evidence="1" key="1">
    <citation type="submission" date="2023-04" db="EMBL/GenBank/DDBJ databases">
        <title>A chromosome-level genome assembly of the parasitoid wasp Eretmocerus hayati.</title>
        <authorList>
            <person name="Zhong Y."/>
            <person name="Liu S."/>
            <person name="Liu Y."/>
        </authorList>
    </citation>
    <scope>NUCLEOTIDE SEQUENCE</scope>
    <source>
        <strain evidence="1">ZJU_SS_LIU_2023</strain>
    </source>
</reference>
<sequence>MIRNGITFGLLVAVVAAYSSSSYSGMYPSGYMGHSYNYPEGYSKNYPEGYSKSYPEGYFKNYFKGYYPKSYPEGYSKSYPEGYHKSYPEGYSKSYPEGYHKSYPEGYYKSHPEGFLKSSPEGYSKSYHEGYSKNYHEGYTGSYSPSYPSSHPAGYSGSYPMGYPVGYPAGYHGPYPASHYHTMTADAEYLAKQKKIFELFYYVAQNVMTDAEYYEVGHSYDIFNSAEYYTNKEVFYLFLHYYKVGFLHKESLFSYYNDEHKDEMMMLYKLFYFAKDFDVFYKTAAWARLHMNPGMFVTAFSAAVLYRDDTKYIKLPAIYEIYPYHFFNSKVIQHAHEFKMSYGPNYHNYPAIKHEGEGDVPSYYIYSNYSEFFYGQYYDDEYKLNYFYEDVDLNAWYYYFRMAFPFWSDTKYYNLPSSFRGDVYYFFHKQLMSRYYLERLSNGLDEIENFAWDKMHLPAYYSNIMYGNGVSQPARDWWSAVPTYKYKYVEYIKVLEQRIWDAIDSGYIYNGAGKQVSLYSPEGLNYLANIIEGNYDSYNYNYYGSYDALARNILGHSHWPNNKDLMVPSSLQYFSTSLRDPAFYRIYDKILSFFMKYKSHLPYYSHSELDFPGVSIQSVEVDKLVTYFDYKDYYINNAVAADSYKEGSSYSLKAWHYFLNYKPFSYKFNINSDKDTKAIMYMFLGPAFDGENYNFYNYFINYYQYFFQLDEFEVSLKSGMNSFEHFSYESPYFMQDYMSGDKIYDKIRNAAAGSESYTYSNQMWGFPSHMMLPKGTVDGMKYKMFFYIAPYVEGKQYEMPIFGNFSYHGRSFGYPLDRPVPAWFMDLSNVYFKDVFIYHVKDYEHPHSYKY</sequence>
<accession>A0ACC2PAH6</accession>
<organism evidence="1 2">
    <name type="scientific">Eretmocerus hayati</name>
    <dbReference type="NCBI Taxonomy" id="131215"/>
    <lineage>
        <taxon>Eukaryota</taxon>
        <taxon>Metazoa</taxon>
        <taxon>Ecdysozoa</taxon>
        <taxon>Arthropoda</taxon>
        <taxon>Hexapoda</taxon>
        <taxon>Insecta</taxon>
        <taxon>Pterygota</taxon>
        <taxon>Neoptera</taxon>
        <taxon>Endopterygota</taxon>
        <taxon>Hymenoptera</taxon>
        <taxon>Apocrita</taxon>
        <taxon>Proctotrupomorpha</taxon>
        <taxon>Chalcidoidea</taxon>
        <taxon>Aphelinidae</taxon>
        <taxon>Aphelininae</taxon>
        <taxon>Eretmocerus</taxon>
    </lineage>
</organism>
<evidence type="ECO:0000313" key="2">
    <source>
        <dbReference type="Proteomes" id="UP001239111"/>
    </source>
</evidence>
<protein>
    <submittedName>
        <fullName evidence="1">Uncharacterized protein</fullName>
    </submittedName>
</protein>
<evidence type="ECO:0000313" key="1">
    <source>
        <dbReference type="EMBL" id="KAJ8680420.1"/>
    </source>
</evidence>